<name>A0A7K3W5Q2_9ACTN</name>
<dbReference type="EMBL" id="JAAGWF010000023">
    <property type="protein sequence ID" value="NEK60038.1"/>
    <property type="molecule type" value="Genomic_DNA"/>
</dbReference>
<proteinExistence type="predicted"/>
<feature type="transmembrane region" description="Helical" evidence="1">
    <location>
        <begin position="183"/>
        <end position="200"/>
    </location>
</feature>
<keyword evidence="1" id="KW-0472">Membrane</keyword>
<feature type="transmembrane region" description="Helical" evidence="1">
    <location>
        <begin position="73"/>
        <end position="94"/>
    </location>
</feature>
<organism evidence="2 3">
    <name type="scientific">Geodermatophilus sabuli</name>
    <dbReference type="NCBI Taxonomy" id="1564158"/>
    <lineage>
        <taxon>Bacteria</taxon>
        <taxon>Bacillati</taxon>
        <taxon>Actinomycetota</taxon>
        <taxon>Actinomycetes</taxon>
        <taxon>Geodermatophilales</taxon>
        <taxon>Geodermatophilaceae</taxon>
        <taxon>Geodermatophilus</taxon>
    </lineage>
</organism>
<reference evidence="2 3" key="1">
    <citation type="submission" date="2020-02" db="EMBL/GenBank/DDBJ databases">
        <title>Geodermatophilus sabuli CPCC 205279 I12A-02694.</title>
        <authorList>
            <person name="Jiang Z."/>
        </authorList>
    </citation>
    <scope>NUCLEOTIDE SEQUENCE [LARGE SCALE GENOMIC DNA]</scope>
    <source>
        <strain evidence="2 3">I12A-02694</strain>
    </source>
</reference>
<gene>
    <name evidence="2" type="ORF">GCU56_19465</name>
</gene>
<feature type="transmembrane region" description="Helical" evidence="1">
    <location>
        <begin position="42"/>
        <end position="61"/>
    </location>
</feature>
<evidence type="ECO:0000256" key="1">
    <source>
        <dbReference type="SAM" id="Phobius"/>
    </source>
</evidence>
<dbReference type="RefSeq" id="WP_163483411.1">
    <property type="nucleotide sequence ID" value="NZ_JAAGWF010000023.1"/>
</dbReference>
<accession>A0A7K3W5Q2</accession>
<dbReference type="Proteomes" id="UP000470246">
    <property type="component" value="Unassembled WGS sequence"/>
</dbReference>
<protein>
    <recommendedName>
        <fullName evidence="4">ABC transporter permease</fullName>
    </recommendedName>
</protein>
<evidence type="ECO:0008006" key="4">
    <source>
        <dbReference type="Google" id="ProtNLM"/>
    </source>
</evidence>
<comment type="caution">
    <text evidence="2">The sequence shown here is derived from an EMBL/GenBank/DDBJ whole genome shotgun (WGS) entry which is preliminary data.</text>
</comment>
<sequence>MTDVLTLTSPRSDLPVRRTAPSLPLLVGLEIRKSLSTRSGKALAVAATLLGPAAAVIASASSDEDLGSVTGPLSVMGLLTGYLLISLGVLSTAGEWSHRTVQTTYLLVPHRGRVLATKAVAVALIGAALAALSTALTAGVLATMVDGVSWDGAGQAVGVVVAAGAAFAVIGAGVGAALANTPGALTGLYLVLLGVMPVLSNSKPELAEDLDPANAVLHLGMGEQGTQPIVVIAGWVVVSTVAGWVLTHRRAVS</sequence>
<feature type="transmembrane region" description="Helical" evidence="1">
    <location>
        <begin position="115"/>
        <end position="136"/>
    </location>
</feature>
<keyword evidence="3" id="KW-1185">Reference proteome</keyword>
<keyword evidence="1" id="KW-1133">Transmembrane helix</keyword>
<keyword evidence="1" id="KW-0812">Transmembrane</keyword>
<feature type="transmembrane region" description="Helical" evidence="1">
    <location>
        <begin position="229"/>
        <end position="247"/>
    </location>
</feature>
<feature type="transmembrane region" description="Helical" evidence="1">
    <location>
        <begin position="156"/>
        <end position="176"/>
    </location>
</feature>
<evidence type="ECO:0000313" key="3">
    <source>
        <dbReference type="Proteomes" id="UP000470246"/>
    </source>
</evidence>
<dbReference type="AlphaFoldDB" id="A0A7K3W5Q2"/>
<evidence type="ECO:0000313" key="2">
    <source>
        <dbReference type="EMBL" id="NEK60038.1"/>
    </source>
</evidence>